<dbReference type="EMBL" id="AJPR01000003">
    <property type="protein sequence ID" value="EIN15361.1"/>
    <property type="molecule type" value="Genomic_DNA"/>
</dbReference>
<dbReference type="InterPro" id="IPR022382">
    <property type="entry name" value="Mycoplasma_peptidase_DUF31"/>
</dbReference>
<name>I5D6Q2_MYCAA</name>
<dbReference type="PATRIC" id="fig|1110504.5.peg.46"/>
<dbReference type="AlphaFoldDB" id="I5D6Q2"/>
<proteinExistence type="predicted"/>
<comment type="caution">
    <text evidence="2">The sequence shown here is derived from an EMBL/GenBank/DDBJ whole genome shotgun (WGS) entry which is preliminary data.</text>
</comment>
<gene>
    <name evidence="2" type="ORF">MAGb_0460</name>
</gene>
<protein>
    <recommendedName>
        <fullName evidence="1">DUF31 domain-containing protein</fullName>
    </recommendedName>
</protein>
<evidence type="ECO:0000259" key="1">
    <source>
        <dbReference type="Pfam" id="PF01732"/>
    </source>
</evidence>
<dbReference type="OrthoDB" id="404053at2"/>
<dbReference type="RefSeq" id="WP_004023821.1">
    <property type="nucleotide sequence ID" value="NZ_AJPR01000003.1"/>
</dbReference>
<dbReference type="NCBIfam" id="NF045843">
    <property type="entry name" value="MAG2960_Ser_prot"/>
    <property type="match status" value="1"/>
</dbReference>
<feature type="domain" description="DUF31" evidence="1">
    <location>
        <begin position="281"/>
        <end position="651"/>
    </location>
</feature>
<evidence type="ECO:0000313" key="2">
    <source>
        <dbReference type="EMBL" id="EIN15361.1"/>
    </source>
</evidence>
<dbReference type="Pfam" id="PF01732">
    <property type="entry name" value="Mycop_pep_DUF31"/>
    <property type="match status" value="1"/>
</dbReference>
<dbReference type="STRING" id="1110504.MAGb_0460"/>
<dbReference type="Proteomes" id="UP000003181">
    <property type="component" value="Unassembled WGS sequence"/>
</dbReference>
<evidence type="ECO:0000313" key="3">
    <source>
        <dbReference type="Proteomes" id="UP000003181"/>
    </source>
</evidence>
<sequence>MKKTLVRTKNKFKLLLGTISSTFSLTLAISCTMGSKKQDDKAIMNRIDRSKIIVMPPENPSVINPKNIDEITIENNSESFIKQADKHFLSFAQLKNMTPREIHQKTKTYNEANSAFLKYLKVNATDYVYENQYDFSARENDSNYFEHVKPLGEYGNVGVSKDERTKFFNPRVPLWHNLSQKYLEKFNTEDVKDLHPQSIDIDDVIKINPFGFLPSNLSQIFYYASFESLENLFNIKNIKDIKAVFDDINGSFDLLIFTGDHKYYLRIKNDGKANKSLKKNSDFFQYISDRSIELNINQKVWVDEFVEGTQSWNKRLNFARHSGTAWVIDRIKNTDPDSYEFLLATNIHVFSLRKTFDKSLHTDEKNNNSFESKWNEFPPGFYDGVNATDTSDNRSTEQYFKTNRIVENKIDDTFGIFELSKHKYKNDNSKYVNAFEAYSQYLNAPYYVPRYETETYIKGEKIDLNTAPGNNTKFTIKNSGADFVTLRFKIKKDKLKDALPKLSEIIDTEAEKDWYINFKKDKFSPLSTHFYAGYSRFWDPFVSSSPAQFRGIKSTGGLISAQRRIIDEHVFRDVWLKYDSKLNKEYNSLNDHYKKYEKPFLKNNNEHGMPLTIADQFSTLYTDIPFGELNLEEGASGSMVIDSSFNVIGILKTSIEDIPGSKTTYLPLSNGIYERVLRKRTNGVVLFQSLSDDYNTKDNKPPHIFDGLIDKLKADKLETVKFNPKSE</sequence>
<dbReference type="PROSITE" id="PS51257">
    <property type="entry name" value="PROKAR_LIPOPROTEIN"/>
    <property type="match status" value="1"/>
</dbReference>
<accession>I5D6Q2</accession>
<reference evidence="2 3" key="1">
    <citation type="journal article" date="2012" name="Appl. Environ. Microbiol.">
        <title>Emergence of Atypical Mycoplasma agalactiae Strains Harboring a New Prophage and Associated with an Alpine Wild Ungulate Mortality Episode.</title>
        <authorList>
            <person name="Tardy F."/>
            <person name="Baranowski E."/>
            <person name="Nouvel L.X."/>
            <person name="Mick V."/>
            <person name="Manso-Silvan L."/>
            <person name="Thiaucourt F."/>
            <person name="Thebault P."/>
            <person name="Breton M."/>
            <person name="Sirand-Pugnet P."/>
            <person name="Blanchard A."/>
            <person name="Garnier A."/>
            <person name="Gibert P."/>
            <person name="Game Y."/>
            <person name="Poumarat F."/>
            <person name="Citti C."/>
        </authorList>
    </citation>
    <scope>NUCLEOTIDE SEQUENCE [LARGE SCALE GENOMIC DNA]</scope>
    <source>
        <strain evidence="2 3">14628</strain>
    </source>
</reference>
<organism evidence="2 3">
    <name type="scientific">Mycoplasmopsis agalactiae 14628</name>
    <dbReference type="NCBI Taxonomy" id="1110504"/>
    <lineage>
        <taxon>Bacteria</taxon>
        <taxon>Bacillati</taxon>
        <taxon>Mycoplasmatota</taxon>
        <taxon>Mycoplasmoidales</taxon>
        <taxon>Metamycoplasmataceae</taxon>
        <taxon>Mycoplasmopsis</taxon>
    </lineage>
</organism>